<protein>
    <recommendedName>
        <fullName evidence="1">CRAL-TRIO domain-containing protein</fullName>
    </recommendedName>
</protein>
<dbReference type="PANTHER" id="PTHR48411">
    <property type="entry name" value="OS01G0948300 PROTEIN"/>
    <property type="match status" value="1"/>
</dbReference>
<evidence type="ECO:0000259" key="1">
    <source>
        <dbReference type="Pfam" id="PF13716"/>
    </source>
</evidence>
<evidence type="ECO:0000313" key="2">
    <source>
        <dbReference type="EMBL" id="KAK3273287.1"/>
    </source>
</evidence>
<organism evidence="2 3">
    <name type="scientific">Cymbomonas tetramitiformis</name>
    <dbReference type="NCBI Taxonomy" id="36881"/>
    <lineage>
        <taxon>Eukaryota</taxon>
        <taxon>Viridiplantae</taxon>
        <taxon>Chlorophyta</taxon>
        <taxon>Pyramimonadophyceae</taxon>
        <taxon>Pyramimonadales</taxon>
        <taxon>Pyramimonadaceae</taxon>
        <taxon>Cymbomonas</taxon>
    </lineage>
</organism>
<dbReference type="Pfam" id="PF13716">
    <property type="entry name" value="CRAL_TRIO_2"/>
    <property type="match status" value="1"/>
</dbReference>
<gene>
    <name evidence="2" type="ORF">CYMTET_18465</name>
</gene>
<reference evidence="2 3" key="1">
    <citation type="journal article" date="2015" name="Genome Biol. Evol.">
        <title>Comparative Genomics of a Bacterivorous Green Alga Reveals Evolutionary Causalities and Consequences of Phago-Mixotrophic Mode of Nutrition.</title>
        <authorList>
            <person name="Burns J.A."/>
            <person name="Paasch A."/>
            <person name="Narechania A."/>
            <person name="Kim E."/>
        </authorList>
    </citation>
    <scope>NUCLEOTIDE SEQUENCE [LARGE SCALE GENOMIC DNA]</scope>
    <source>
        <strain evidence="2 3">PLY_AMNH</strain>
    </source>
</reference>
<feature type="domain" description="CRAL-TRIO" evidence="1">
    <location>
        <begin position="42"/>
        <end position="178"/>
    </location>
</feature>
<dbReference type="SUPFAM" id="SSF52087">
    <property type="entry name" value="CRAL/TRIO domain"/>
    <property type="match status" value="1"/>
</dbReference>
<dbReference type="EMBL" id="LGRX02008565">
    <property type="protein sequence ID" value="KAK3273287.1"/>
    <property type="molecule type" value="Genomic_DNA"/>
</dbReference>
<keyword evidence="3" id="KW-1185">Reference proteome</keyword>
<comment type="caution">
    <text evidence="2">The sequence shown here is derived from an EMBL/GenBank/DDBJ whole genome shotgun (WGS) entry which is preliminary data.</text>
</comment>
<sequence length="183" mass="20335">MGSCIGPGSTLWAGQGEALKANVTDIGDSKVLFKSGVDFEQRPIVVMVGAHLDPLVRSGDLERFLLFAVREMQPIVASTYTMVYMHAEVGNNSGLSLDFVRQLHAALDPKHKDTLKAFYVVHPTMMLKMATSGMAMLGAGISRRVWRKAIYIDKLDDLFACISPEQLYIPDFVWDHDRSLTNM</sequence>
<dbReference type="CDD" id="cd00170">
    <property type="entry name" value="SEC14"/>
    <property type="match status" value="1"/>
</dbReference>
<dbReference type="Gene3D" id="3.40.525.10">
    <property type="entry name" value="CRAL-TRIO lipid binding domain"/>
    <property type="match status" value="1"/>
</dbReference>
<proteinExistence type="predicted"/>
<name>A0AAE0L655_9CHLO</name>
<dbReference type="Proteomes" id="UP001190700">
    <property type="component" value="Unassembled WGS sequence"/>
</dbReference>
<evidence type="ECO:0000313" key="3">
    <source>
        <dbReference type="Proteomes" id="UP001190700"/>
    </source>
</evidence>
<dbReference type="InterPro" id="IPR001251">
    <property type="entry name" value="CRAL-TRIO_dom"/>
</dbReference>
<dbReference type="AlphaFoldDB" id="A0AAE0L655"/>
<accession>A0AAE0L655</accession>
<dbReference type="PANTHER" id="PTHR48411:SF1">
    <property type="entry name" value="OS01G0948300 PROTEIN"/>
    <property type="match status" value="1"/>
</dbReference>
<dbReference type="InterPro" id="IPR036865">
    <property type="entry name" value="CRAL-TRIO_dom_sf"/>
</dbReference>